<dbReference type="PROSITE" id="PS51832">
    <property type="entry name" value="HD_GYP"/>
    <property type="match status" value="1"/>
</dbReference>
<dbReference type="SUPFAM" id="SSF109604">
    <property type="entry name" value="HD-domain/PDEase-like"/>
    <property type="match status" value="1"/>
</dbReference>
<dbReference type="InterPro" id="IPR037522">
    <property type="entry name" value="HD_GYP_dom"/>
</dbReference>
<feature type="transmembrane region" description="Helical" evidence="1">
    <location>
        <begin position="12"/>
        <end position="34"/>
    </location>
</feature>
<keyword evidence="1" id="KW-0472">Membrane</keyword>
<organism evidence="3">
    <name type="scientific">hydrothermal vent metagenome</name>
    <dbReference type="NCBI Taxonomy" id="652676"/>
    <lineage>
        <taxon>unclassified sequences</taxon>
        <taxon>metagenomes</taxon>
        <taxon>ecological metagenomes</taxon>
    </lineage>
</organism>
<feature type="transmembrane region" description="Helical" evidence="1">
    <location>
        <begin position="149"/>
        <end position="172"/>
    </location>
</feature>
<evidence type="ECO:0000256" key="1">
    <source>
        <dbReference type="SAM" id="Phobius"/>
    </source>
</evidence>
<keyword evidence="1" id="KW-0812">Transmembrane</keyword>
<feature type="transmembrane region" description="Helical" evidence="1">
    <location>
        <begin position="214"/>
        <end position="236"/>
    </location>
</feature>
<dbReference type="SMART" id="SM00471">
    <property type="entry name" value="HDc"/>
    <property type="match status" value="1"/>
</dbReference>
<feature type="transmembrane region" description="Helical" evidence="1">
    <location>
        <begin position="90"/>
        <end position="108"/>
    </location>
</feature>
<dbReference type="PANTHER" id="PTHR45228">
    <property type="entry name" value="CYCLIC DI-GMP PHOSPHODIESTERASE TM_0186-RELATED"/>
    <property type="match status" value="1"/>
</dbReference>
<keyword evidence="1" id="KW-1133">Transmembrane helix</keyword>
<proteinExistence type="predicted"/>
<dbReference type="Pfam" id="PF13487">
    <property type="entry name" value="HD_5"/>
    <property type="match status" value="1"/>
</dbReference>
<dbReference type="CDD" id="cd00077">
    <property type="entry name" value="HDc"/>
    <property type="match status" value="1"/>
</dbReference>
<feature type="transmembrane region" description="Helical" evidence="1">
    <location>
        <begin position="115"/>
        <end position="137"/>
    </location>
</feature>
<gene>
    <name evidence="3" type="ORF">MNBD_ACTINO02-2375</name>
</gene>
<evidence type="ECO:0000259" key="2">
    <source>
        <dbReference type="PROSITE" id="PS51832"/>
    </source>
</evidence>
<accession>A0A3B0SQ62</accession>
<name>A0A3B0SQ62_9ZZZZ</name>
<dbReference type="InterPro" id="IPR003607">
    <property type="entry name" value="HD/PDEase_dom"/>
</dbReference>
<reference evidence="3" key="1">
    <citation type="submission" date="2018-06" db="EMBL/GenBank/DDBJ databases">
        <authorList>
            <person name="Zhirakovskaya E."/>
        </authorList>
    </citation>
    <scope>NUCLEOTIDE SEQUENCE</scope>
</reference>
<dbReference type="AlphaFoldDB" id="A0A3B0SQ62"/>
<sequence length="450" mass="49360">MLIVDPHRQRQLRIRYAVVLGVAGLIALFVLFLVGGPPSARSWGLWALFAPVYIYLEWNALEVNDRLIASPGVMVAMTAALAIGPDDALVLVPLMVAIGPITPADIRLRRWFQPVVNFGQLTISAGVMVTILAIWLPEYPIKSSDLGRIAVVTVVGAVSYTFINFQAVTLIVRNVFGRRDVRPWSNLPTIVTPALGMGFVGGLLGAAYHLAGNVILPLIVIVFFVGHMTFASYAQLREAQESTLRGFIKALEAKDLYTRGHTERVAYFSELIGQSMGFNGTRLEGLRWAALIHDVGKLAVPRDLIRKNSRLSGEEYAQMQEHVNLVEDLLAAVDFLQPMVVFASNHHAHFDGEGYVGSHEHDVGELPMEARILAVADSFDAMTSTRSYRVALSQSYAFEELRRNAGSQFDPEVVDVLISVLTARGESYGSPEMTDDDEARRIAEGGTVNA</sequence>
<evidence type="ECO:0000313" key="3">
    <source>
        <dbReference type="EMBL" id="VAV98543.1"/>
    </source>
</evidence>
<protein>
    <recommendedName>
        <fullName evidence="2">HD-GYP domain-containing protein</fullName>
    </recommendedName>
</protein>
<dbReference type="PANTHER" id="PTHR45228:SF4">
    <property type="entry name" value="LIPOPROTEIN"/>
    <property type="match status" value="1"/>
</dbReference>
<dbReference type="EMBL" id="UOEK01000143">
    <property type="protein sequence ID" value="VAV98543.1"/>
    <property type="molecule type" value="Genomic_DNA"/>
</dbReference>
<feature type="transmembrane region" description="Helical" evidence="1">
    <location>
        <begin position="184"/>
        <end position="208"/>
    </location>
</feature>
<dbReference type="InterPro" id="IPR052020">
    <property type="entry name" value="Cyclic_di-GMP/3'3'-cGAMP_PDE"/>
</dbReference>
<dbReference type="Gene3D" id="1.10.3210.10">
    <property type="entry name" value="Hypothetical protein af1432"/>
    <property type="match status" value="1"/>
</dbReference>
<feature type="domain" description="HD-GYP" evidence="2">
    <location>
        <begin position="236"/>
        <end position="433"/>
    </location>
</feature>